<evidence type="ECO:0000256" key="5">
    <source>
        <dbReference type="SAM" id="Phobius"/>
    </source>
</evidence>
<dbReference type="AlphaFoldDB" id="A0A0T6BBR5"/>
<protein>
    <submittedName>
        <fullName evidence="6">Membrane transporter</fullName>
    </submittedName>
</protein>
<dbReference type="PANTHER" id="PTHR10924:SF4">
    <property type="entry name" value="GH15861P"/>
    <property type="match status" value="1"/>
</dbReference>
<comment type="subcellular location">
    <subcellularLocation>
        <location evidence="1">Membrane</location>
        <topology evidence="1">Multi-pass membrane protein</topology>
    </subcellularLocation>
</comment>
<dbReference type="GO" id="GO:0097037">
    <property type="term" value="P:heme export"/>
    <property type="evidence" value="ECO:0007669"/>
    <property type="project" value="TreeGrafter"/>
</dbReference>
<feature type="transmembrane region" description="Helical" evidence="5">
    <location>
        <begin position="86"/>
        <end position="108"/>
    </location>
</feature>
<comment type="caution">
    <text evidence="6">The sequence shown here is derived from an EMBL/GenBank/DDBJ whole genome shotgun (WGS) entry which is preliminary data.</text>
</comment>
<keyword evidence="3 5" id="KW-1133">Transmembrane helix</keyword>
<proteinExistence type="predicted"/>
<evidence type="ECO:0000256" key="3">
    <source>
        <dbReference type="ARBA" id="ARBA00022989"/>
    </source>
</evidence>
<feature type="non-terminal residue" evidence="6">
    <location>
        <position position="1"/>
    </location>
</feature>
<accession>A0A0T6BBR5</accession>
<evidence type="ECO:0000313" key="7">
    <source>
        <dbReference type="Proteomes" id="UP000051574"/>
    </source>
</evidence>
<gene>
    <name evidence="6" type="ORF">AMK59_2682</name>
</gene>
<feature type="transmembrane region" description="Helical" evidence="5">
    <location>
        <begin position="115"/>
        <end position="138"/>
    </location>
</feature>
<dbReference type="OrthoDB" id="422206at2759"/>
<name>A0A0T6BBR5_9SCAR</name>
<organism evidence="6 7">
    <name type="scientific">Oryctes borbonicus</name>
    <dbReference type="NCBI Taxonomy" id="1629725"/>
    <lineage>
        <taxon>Eukaryota</taxon>
        <taxon>Metazoa</taxon>
        <taxon>Ecdysozoa</taxon>
        <taxon>Arthropoda</taxon>
        <taxon>Hexapoda</taxon>
        <taxon>Insecta</taxon>
        <taxon>Pterygota</taxon>
        <taxon>Neoptera</taxon>
        <taxon>Endopterygota</taxon>
        <taxon>Coleoptera</taxon>
        <taxon>Polyphaga</taxon>
        <taxon>Scarabaeiformia</taxon>
        <taxon>Scarabaeidae</taxon>
        <taxon>Dynastinae</taxon>
        <taxon>Oryctes</taxon>
    </lineage>
</organism>
<dbReference type="GO" id="GO:0020037">
    <property type="term" value="F:heme binding"/>
    <property type="evidence" value="ECO:0007669"/>
    <property type="project" value="TreeGrafter"/>
</dbReference>
<dbReference type="EMBL" id="LJIG01002154">
    <property type="protein sequence ID" value="KRT84786.1"/>
    <property type="molecule type" value="Genomic_DNA"/>
</dbReference>
<evidence type="ECO:0000256" key="2">
    <source>
        <dbReference type="ARBA" id="ARBA00022692"/>
    </source>
</evidence>
<dbReference type="Proteomes" id="UP000051574">
    <property type="component" value="Unassembled WGS sequence"/>
</dbReference>
<keyword evidence="4 5" id="KW-0472">Membrane</keyword>
<dbReference type="PANTHER" id="PTHR10924">
    <property type="entry name" value="MAJOR FACILITATOR SUPERFAMILY PROTEIN-RELATED"/>
    <property type="match status" value="1"/>
</dbReference>
<dbReference type="GO" id="GO:0015232">
    <property type="term" value="F:heme transmembrane transporter activity"/>
    <property type="evidence" value="ECO:0007669"/>
    <property type="project" value="TreeGrafter"/>
</dbReference>
<evidence type="ECO:0000256" key="1">
    <source>
        <dbReference type="ARBA" id="ARBA00004141"/>
    </source>
</evidence>
<evidence type="ECO:0000256" key="4">
    <source>
        <dbReference type="ARBA" id="ARBA00023136"/>
    </source>
</evidence>
<dbReference type="InterPro" id="IPR011701">
    <property type="entry name" value="MFS"/>
</dbReference>
<sequence length="161" mass="17736">VQWVEYSIITNIIMKYYGVSSIAVDWTSMIAMAMYPVTLFPATFLIDKIGLRRSILLGAVGTAIGAWIKIFSVQPHLFWVSFLGQTVVYSCQTFILSLPPQIAAVWFGPNEMSTACAIGIFGTQLGTALSFILSPLIVKNHDNLDDIGQELSYLFYSVAIA</sequence>
<feature type="non-terminal residue" evidence="6">
    <location>
        <position position="161"/>
    </location>
</feature>
<feature type="transmembrane region" description="Helical" evidence="5">
    <location>
        <begin position="55"/>
        <end position="74"/>
    </location>
</feature>
<dbReference type="Pfam" id="PF07690">
    <property type="entry name" value="MFS_1"/>
    <property type="match status" value="1"/>
</dbReference>
<keyword evidence="7" id="KW-1185">Reference proteome</keyword>
<dbReference type="InterPro" id="IPR036259">
    <property type="entry name" value="MFS_trans_sf"/>
</dbReference>
<keyword evidence="2 5" id="KW-0812">Transmembrane</keyword>
<evidence type="ECO:0000313" key="6">
    <source>
        <dbReference type="EMBL" id="KRT84786.1"/>
    </source>
</evidence>
<dbReference type="GO" id="GO:0016020">
    <property type="term" value="C:membrane"/>
    <property type="evidence" value="ECO:0007669"/>
    <property type="project" value="UniProtKB-SubCell"/>
</dbReference>
<dbReference type="InterPro" id="IPR049680">
    <property type="entry name" value="FLVCR1-2_SLC49-like"/>
</dbReference>
<dbReference type="Gene3D" id="1.20.1250.20">
    <property type="entry name" value="MFS general substrate transporter like domains"/>
    <property type="match status" value="1"/>
</dbReference>
<reference evidence="6 7" key="1">
    <citation type="submission" date="2015-09" db="EMBL/GenBank/DDBJ databases">
        <title>Draft genome of the scarab beetle Oryctes borbonicus.</title>
        <authorList>
            <person name="Meyer J.M."/>
            <person name="Markov G.V."/>
            <person name="Baskaran P."/>
            <person name="Herrmann M."/>
            <person name="Sommer R.J."/>
            <person name="Roedelsperger C."/>
        </authorList>
    </citation>
    <scope>NUCLEOTIDE SEQUENCE [LARGE SCALE GENOMIC DNA]</scope>
    <source>
        <strain evidence="6">OB123</strain>
        <tissue evidence="6">Whole animal</tissue>
    </source>
</reference>
<dbReference type="SUPFAM" id="SSF103473">
    <property type="entry name" value="MFS general substrate transporter"/>
    <property type="match status" value="1"/>
</dbReference>